<accession>A0A1S3DUC6</accession>
<dbReference type="SMART" id="SM00225">
    <property type="entry name" value="BTB"/>
    <property type="match status" value="1"/>
</dbReference>
<dbReference type="GeneID" id="103524869"/>
<dbReference type="KEGG" id="dci:103524864"/>
<dbReference type="SUPFAM" id="SSF54695">
    <property type="entry name" value="POZ domain"/>
    <property type="match status" value="1"/>
</dbReference>
<sequence length="510" mass="56536">MSNSKRTSCDYIEFFSELHESNFFLLNVFKNLLKFGQFDCILYVENKSYPVHKLVLASCSPFFAEFLFKFPSVAKLVLIFANLKSHDVLQLLSFLYYGHAIISNHKKTSIAKFKTLLDVLAINNLNYRESHDGRLILQSLHETPFESPPNTITFDFNIDANNRKEPHVVLSHDEYFDLKNALDNVSGNGVKRQLCKRSPEPIGLIGIDTNGDVYFEPSSKPCASVGDKELDEGGYTGQCDFSTTCKSDTPLSAASSYNGMVFELSDGNKNEHAYYTPPCANESSVTNEAQGSNSTNELVVMNDIHGSNCKNGSNITNQFNESNVSLSTNGFNNTQGYNCRSGSNGITSGNGNSEGNIPYTRMEGTPVGVVLANASRSEVTQGKGDSRPVGLSCNYNCASLEDGEGVSDNFHIVDNEVVIETSDENSETNMNSEGVFGYGQNEDRPSWGEGKKDLAFGGKIGPNGTYERKQENMAVNTKTDRRGERERKTWRLEGKLDPMERTNEKKKTWL</sequence>
<dbReference type="GeneID" id="103524864"/>
<evidence type="ECO:0000259" key="2">
    <source>
        <dbReference type="PROSITE" id="PS50097"/>
    </source>
</evidence>
<reference evidence="4 5" key="1">
    <citation type="submission" date="2025-04" db="UniProtKB">
        <authorList>
            <consortium name="RefSeq"/>
        </authorList>
    </citation>
    <scope>IDENTIFICATION</scope>
</reference>
<name>A0A1S3DUC6_DIACI</name>
<dbReference type="CDD" id="cd18186">
    <property type="entry name" value="BTB_POZ_ZBTB_KLHL-like"/>
    <property type="match status" value="1"/>
</dbReference>
<dbReference type="KEGG" id="dci:103524869"/>
<evidence type="ECO:0000256" key="1">
    <source>
        <dbReference type="SAM" id="MobiDB-lite"/>
    </source>
</evidence>
<feature type="compositionally biased region" description="Basic and acidic residues" evidence="1">
    <location>
        <begin position="478"/>
        <end position="510"/>
    </location>
</feature>
<feature type="region of interest" description="Disordered" evidence="1">
    <location>
        <begin position="422"/>
        <end position="445"/>
    </location>
</feature>
<evidence type="ECO:0000313" key="3">
    <source>
        <dbReference type="Proteomes" id="UP000079169"/>
    </source>
</evidence>
<dbReference type="PaxDb" id="121845-A0A1S3DUC6"/>
<dbReference type="RefSeq" id="XP_008488132.1">
    <property type="nucleotide sequence ID" value="XM_008489910.3"/>
</dbReference>
<dbReference type="PROSITE" id="PS50097">
    <property type="entry name" value="BTB"/>
    <property type="match status" value="1"/>
</dbReference>
<dbReference type="Proteomes" id="UP000079169">
    <property type="component" value="Unplaced"/>
</dbReference>
<dbReference type="AlphaFoldDB" id="A0A1S3DUC6"/>
<keyword evidence="3" id="KW-1185">Reference proteome</keyword>
<evidence type="ECO:0000313" key="4">
    <source>
        <dbReference type="RefSeq" id="XP_008488128.1"/>
    </source>
</evidence>
<evidence type="ECO:0000313" key="5">
    <source>
        <dbReference type="RefSeq" id="XP_008488132.1"/>
    </source>
</evidence>
<feature type="region of interest" description="Disordered" evidence="1">
    <location>
        <begin position="472"/>
        <end position="510"/>
    </location>
</feature>
<dbReference type="InterPro" id="IPR011333">
    <property type="entry name" value="SKP1/BTB/POZ_sf"/>
</dbReference>
<proteinExistence type="predicted"/>
<protein>
    <submittedName>
        <fullName evidence="4 5">Broad-complex core protein isoforms 1/2/3/4/5-like</fullName>
    </submittedName>
</protein>
<dbReference type="InterPro" id="IPR000210">
    <property type="entry name" value="BTB/POZ_dom"/>
</dbReference>
<dbReference type="Pfam" id="PF00651">
    <property type="entry name" value="BTB"/>
    <property type="match status" value="1"/>
</dbReference>
<dbReference type="Gene3D" id="3.30.710.10">
    <property type="entry name" value="Potassium Channel Kv1.1, Chain A"/>
    <property type="match status" value="1"/>
</dbReference>
<feature type="domain" description="BTB" evidence="2">
    <location>
        <begin position="38"/>
        <end position="104"/>
    </location>
</feature>
<organism evidence="3 5">
    <name type="scientific">Diaphorina citri</name>
    <name type="common">Asian citrus psyllid</name>
    <dbReference type="NCBI Taxonomy" id="121845"/>
    <lineage>
        <taxon>Eukaryota</taxon>
        <taxon>Metazoa</taxon>
        <taxon>Ecdysozoa</taxon>
        <taxon>Arthropoda</taxon>
        <taxon>Hexapoda</taxon>
        <taxon>Insecta</taxon>
        <taxon>Pterygota</taxon>
        <taxon>Neoptera</taxon>
        <taxon>Paraneoptera</taxon>
        <taxon>Hemiptera</taxon>
        <taxon>Sternorrhyncha</taxon>
        <taxon>Psylloidea</taxon>
        <taxon>Psyllidae</taxon>
        <taxon>Diaphorininae</taxon>
        <taxon>Diaphorina</taxon>
    </lineage>
</organism>
<gene>
    <name evidence="5" type="primary">LOC103524869</name>
    <name evidence="4" type="synonym">LOC103524864</name>
</gene>
<dbReference type="RefSeq" id="XP_008488128.1">
    <property type="nucleotide sequence ID" value="XM_008489906.3"/>
</dbReference>